<dbReference type="Pfam" id="PF04010">
    <property type="entry name" value="DUF357"/>
    <property type="match status" value="1"/>
</dbReference>
<dbReference type="GO" id="GO:0017183">
    <property type="term" value="P:protein histidyl modification to diphthamide"/>
    <property type="evidence" value="ECO:0007669"/>
    <property type="project" value="UniProtKB-UniPathway"/>
</dbReference>
<dbReference type="InterPro" id="IPR004551">
    <property type="entry name" value="Dphthn_synthase"/>
</dbReference>
<keyword evidence="3" id="KW-0489">Methyltransferase</keyword>
<dbReference type="RefSeq" id="WP_179371196.1">
    <property type="nucleotide sequence ID" value="NZ_CP026995.1"/>
</dbReference>
<dbReference type="NCBIfam" id="TIGR00522">
    <property type="entry name" value="dph5"/>
    <property type="match status" value="1"/>
</dbReference>
<feature type="domain" description="Tetrapyrrole methylase" evidence="6">
    <location>
        <begin position="1"/>
        <end position="220"/>
    </location>
</feature>
<dbReference type="OrthoDB" id="39139at2157"/>
<keyword evidence="9" id="KW-1185">Reference proteome</keyword>
<dbReference type="Pfam" id="PF00590">
    <property type="entry name" value="TP_methylase"/>
    <property type="match status" value="1"/>
</dbReference>
<evidence type="ECO:0000256" key="4">
    <source>
        <dbReference type="ARBA" id="ARBA00022679"/>
    </source>
</evidence>
<protein>
    <submittedName>
        <fullName evidence="8">Diphthine synthase</fullName>
    </submittedName>
</protein>
<proteinExistence type="inferred from homology"/>
<dbReference type="InterPro" id="IPR035996">
    <property type="entry name" value="4pyrrol_Methylase_sf"/>
</dbReference>
<comment type="similarity">
    <text evidence="2">Belongs to the diphthine synthase family.</text>
</comment>
<dbReference type="GeneID" id="56068389"/>
<dbReference type="InterPro" id="IPR000878">
    <property type="entry name" value="4pyrrol_Mease"/>
</dbReference>
<dbReference type="InterPro" id="IPR014776">
    <property type="entry name" value="4pyrrole_Mease_sub2"/>
</dbReference>
<evidence type="ECO:0000256" key="3">
    <source>
        <dbReference type="ARBA" id="ARBA00022603"/>
    </source>
</evidence>
<dbReference type="GO" id="GO:0004164">
    <property type="term" value="F:diphthine synthase activity"/>
    <property type="evidence" value="ECO:0007669"/>
    <property type="project" value="InterPro"/>
</dbReference>
<evidence type="ECO:0000256" key="5">
    <source>
        <dbReference type="ARBA" id="ARBA00022691"/>
    </source>
</evidence>
<keyword evidence="5" id="KW-0949">S-adenosyl-L-methionine</keyword>
<evidence type="ECO:0000259" key="6">
    <source>
        <dbReference type="Pfam" id="PF00590"/>
    </source>
</evidence>
<keyword evidence="4" id="KW-0808">Transferase</keyword>
<dbReference type="EMBL" id="CP026995">
    <property type="protein sequence ID" value="QLH07322.1"/>
    <property type="molecule type" value="Genomic_DNA"/>
</dbReference>
<evidence type="ECO:0000256" key="2">
    <source>
        <dbReference type="ARBA" id="ARBA00006729"/>
    </source>
</evidence>
<sequence length="345" mass="38945">MLWFVGLGISGFKSIPIETLDVLSKADIVYLEQFTSPIGKSDLIKIKNATKGEFKPAKRWLVEDGNEILKNAKKKKVVLLSYGDPYIATTHIELRTRAIEEKIKTYSIHASSSLTSMIGECGLHFYKVGRIATIMSEMKSLTTPYYVSYKNIIEGNHTVLLLEYNQDKDFFLDPKDALNGLLETEKGQKRNVISLDTYAIIASRIGFKDQLIISGKISSLKKKDFGKPPHTIIIPGRLHFTESDALKILGQCIDEPFDNSEKTKKISIQMMEKYVPMVREALEEIEPHYKDQKEFQGILENAELYIKDAEKFLEDGQDEVAILSIGYADGLVDALRLAKGLDPKM</sequence>
<dbReference type="AlphaFoldDB" id="A0A7D5RBW0"/>
<feature type="domain" description="DUF357" evidence="7">
    <location>
        <begin position="273"/>
        <end position="338"/>
    </location>
</feature>
<reference evidence="8 9" key="1">
    <citation type="submission" date="2018-02" db="EMBL/GenBank/DDBJ databases">
        <title>Complete genome of Nitrosopumilus ureaphilus PS0.</title>
        <authorList>
            <person name="Qin W."/>
            <person name="Zheng Y."/>
            <person name="Stahl D.A."/>
        </authorList>
    </citation>
    <scope>NUCLEOTIDE SEQUENCE [LARGE SCALE GENOMIC DNA]</scope>
    <source>
        <strain evidence="8 9">PS0</strain>
    </source>
</reference>
<dbReference type="SUPFAM" id="SSF53790">
    <property type="entry name" value="Tetrapyrrole methylase"/>
    <property type="match status" value="1"/>
</dbReference>
<name>A0A7D5RBW0_9ARCH</name>
<dbReference type="InterPro" id="IPR036809">
    <property type="entry name" value="AF1782-like_sf"/>
</dbReference>
<dbReference type="CDD" id="cd11647">
    <property type="entry name" value="DHP5_DphB"/>
    <property type="match status" value="1"/>
</dbReference>
<dbReference type="SUPFAM" id="SSF158372">
    <property type="entry name" value="AF1782-like"/>
    <property type="match status" value="1"/>
</dbReference>
<dbReference type="UniPathway" id="UPA00559"/>
<evidence type="ECO:0000313" key="9">
    <source>
        <dbReference type="Proteomes" id="UP000509478"/>
    </source>
</evidence>
<dbReference type="PANTHER" id="PTHR10882:SF0">
    <property type="entry name" value="DIPHTHINE METHYL ESTER SYNTHASE"/>
    <property type="match status" value="1"/>
</dbReference>
<organism evidence="8 9">
    <name type="scientific">Nitrosopumilus ureiphilus</name>
    <dbReference type="NCBI Taxonomy" id="1470067"/>
    <lineage>
        <taxon>Archaea</taxon>
        <taxon>Nitrososphaerota</taxon>
        <taxon>Nitrososphaeria</taxon>
        <taxon>Nitrosopumilales</taxon>
        <taxon>Nitrosopumilaceae</taxon>
        <taxon>Nitrosopumilus</taxon>
    </lineage>
</organism>
<gene>
    <name evidence="8" type="primary">dph5</name>
    <name evidence="8" type="ORF">C5F50_09750</name>
</gene>
<dbReference type="Gene3D" id="3.40.1010.10">
    <property type="entry name" value="Cobalt-precorrin-4 Transmethylase, Domain 1"/>
    <property type="match status" value="1"/>
</dbReference>
<comment type="pathway">
    <text evidence="1">Protein modification; peptidyl-diphthamide biosynthesis.</text>
</comment>
<dbReference type="GO" id="GO:0032259">
    <property type="term" value="P:methylation"/>
    <property type="evidence" value="ECO:0007669"/>
    <property type="project" value="UniProtKB-KW"/>
</dbReference>
<dbReference type="Gene3D" id="3.30.950.10">
    <property type="entry name" value="Methyltransferase, Cobalt-precorrin-4 Transmethylase, Domain 2"/>
    <property type="match status" value="1"/>
</dbReference>
<dbReference type="Proteomes" id="UP000509478">
    <property type="component" value="Chromosome"/>
</dbReference>
<evidence type="ECO:0000259" key="7">
    <source>
        <dbReference type="Pfam" id="PF04010"/>
    </source>
</evidence>
<evidence type="ECO:0000313" key="8">
    <source>
        <dbReference type="EMBL" id="QLH07322.1"/>
    </source>
</evidence>
<dbReference type="InterPro" id="IPR014777">
    <property type="entry name" value="4pyrrole_Mease_sub1"/>
</dbReference>
<evidence type="ECO:0000256" key="1">
    <source>
        <dbReference type="ARBA" id="ARBA00005156"/>
    </source>
</evidence>
<accession>A0A7D5RBW0</accession>
<dbReference type="PANTHER" id="PTHR10882">
    <property type="entry name" value="DIPHTHINE SYNTHASE"/>
    <property type="match status" value="1"/>
</dbReference>
<dbReference type="Gene3D" id="1.20.1270.90">
    <property type="entry name" value="AF1782-like"/>
    <property type="match status" value="1"/>
</dbReference>
<dbReference type="KEGG" id="nue:C5F50_09750"/>
<dbReference type="InterPro" id="IPR023140">
    <property type="entry name" value="DUF357"/>
</dbReference>